<comment type="caution">
    <text evidence="2">The sequence shown here is derived from an EMBL/GenBank/DDBJ whole genome shotgun (WGS) entry which is preliminary data.</text>
</comment>
<evidence type="ECO:0000256" key="1">
    <source>
        <dbReference type="SAM" id="MobiDB-lite"/>
    </source>
</evidence>
<accession>A0A8H6HB51</accession>
<gene>
    <name evidence="2" type="ORF">DFP72DRAFT_113486</name>
</gene>
<name>A0A8H6HB51_9AGAR</name>
<sequence>MAEPGVVVRVVANGRQLRGVRTLIVLSGIANPRTSTPSLSPSYTLYCGSPLTSFCILRPHHPSWINLPHRRSSPTSFSSSPPSLSLSPPPSSKSCRSDTVRSRLRRRTMRSRGAAYARTGCLSMASRRSCSLFAESTAEFHPSFTSTPWSASSSASFTFNTLGPYFAVRAPSFSPPQVPTPSANADGSSFLSNPTTSNSAICSCMRSIRRSRVMLARFHTKSESKNEGRRRAMDGIVARVEVELGGVKREGRCR</sequence>
<evidence type="ECO:0000313" key="3">
    <source>
        <dbReference type="Proteomes" id="UP000521943"/>
    </source>
</evidence>
<reference evidence="2 3" key="1">
    <citation type="submission" date="2020-07" db="EMBL/GenBank/DDBJ databases">
        <title>Comparative genomics of pyrophilous fungi reveals a link between fire events and developmental genes.</title>
        <authorList>
            <consortium name="DOE Joint Genome Institute"/>
            <person name="Steindorff A.S."/>
            <person name="Carver A."/>
            <person name="Calhoun S."/>
            <person name="Stillman K."/>
            <person name="Liu H."/>
            <person name="Lipzen A."/>
            <person name="Pangilinan J."/>
            <person name="Labutti K."/>
            <person name="Bruns T.D."/>
            <person name="Grigoriev I.V."/>
        </authorList>
    </citation>
    <scope>NUCLEOTIDE SEQUENCE [LARGE SCALE GENOMIC DNA]</scope>
    <source>
        <strain evidence="2 3">CBS 144469</strain>
    </source>
</reference>
<evidence type="ECO:0000313" key="2">
    <source>
        <dbReference type="EMBL" id="KAF6743714.1"/>
    </source>
</evidence>
<feature type="compositionally biased region" description="Low complexity" evidence="1">
    <location>
        <begin position="73"/>
        <end position="86"/>
    </location>
</feature>
<dbReference type="Proteomes" id="UP000521943">
    <property type="component" value="Unassembled WGS sequence"/>
</dbReference>
<keyword evidence="3" id="KW-1185">Reference proteome</keyword>
<protein>
    <submittedName>
        <fullName evidence="2">Uncharacterized protein</fullName>
    </submittedName>
</protein>
<organism evidence="2 3">
    <name type="scientific">Ephemerocybe angulata</name>
    <dbReference type="NCBI Taxonomy" id="980116"/>
    <lineage>
        <taxon>Eukaryota</taxon>
        <taxon>Fungi</taxon>
        <taxon>Dikarya</taxon>
        <taxon>Basidiomycota</taxon>
        <taxon>Agaricomycotina</taxon>
        <taxon>Agaricomycetes</taxon>
        <taxon>Agaricomycetidae</taxon>
        <taxon>Agaricales</taxon>
        <taxon>Agaricineae</taxon>
        <taxon>Psathyrellaceae</taxon>
        <taxon>Ephemerocybe</taxon>
    </lineage>
</organism>
<dbReference type="AlphaFoldDB" id="A0A8H6HB51"/>
<feature type="region of interest" description="Disordered" evidence="1">
    <location>
        <begin position="70"/>
        <end position="109"/>
    </location>
</feature>
<dbReference type="EMBL" id="JACGCI010000138">
    <property type="protein sequence ID" value="KAF6743714.1"/>
    <property type="molecule type" value="Genomic_DNA"/>
</dbReference>
<proteinExistence type="predicted"/>